<accession>A0ABS7ZAI8</accession>
<proteinExistence type="predicted"/>
<protein>
    <submittedName>
        <fullName evidence="1">Uncharacterized protein</fullName>
    </submittedName>
</protein>
<dbReference type="EMBL" id="JADEYP010000023">
    <property type="protein sequence ID" value="MCA5005875.1"/>
    <property type="molecule type" value="Genomic_DNA"/>
</dbReference>
<dbReference type="RefSeq" id="WP_225554044.1">
    <property type="nucleotide sequence ID" value="NZ_JADEYP010000023.1"/>
</dbReference>
<evidence type="ECO:0000313" key="1">
    <source>
        <dbReference type="EMBL" id="MCA5005875.1"/>
    </source>
</evidence>
<evidence type="ECO:0000313" key="2">
    <source>
        <dbReference type="Proteomes" id="UP001165302"/>
    </source>
</evidence>
<comment type="caution">
    <text evidence="1">The sequence shown here is derived from an EMBL/GenBank/DDBJ whole genome shotgun (WGS) entry which is preliminary data.</text>
</comment>
<reference evidence="1" key="1">
    <citation type="submission" date="2020-10" db="EMBL/GenBank/DDBJ databases">
        <authorList>
            <person name="Lu T."/>
            <person name="Wang Q."/>
            <person name="Han X."/>
        </authorList>
    </citation>
    <scope>NUCLEOTIDE SEQUENCE</scope>
    <source>
        <strain evidence="1">WQ 366</strain>
    </source>
</reference>
<dbReference type="PROSITE" id="PS51257">
    <property type="entry name" value="PROKAR_LIPOPROTEIN"/>
    <property type="match status" value="1"/>
</dbReference>
<dbReference type="Proteomes" id="UP001165302">
    <property type="component" value="Unassembled WGS sequence"/>
</dbReference>
<keyword evidence="2" id="KW-1185">Reference proteome</keyword>
<organism evidence="1 2">
    <name type="scientific">Sphingobacterium bovistauri</name>
    <dbReference type="NCBI Taxonomy" id="2781959"/>
    <lineage>
        <taxon>Bacteria</taxon>
        <taxon>Pseudomonadati</taxon>
        <taxon>Bacteroidota</taxon>
        <taxon>Sphingobacteriia</taxon>
        <taxon>Sphingobacteriales</taxon>
        <taxon>Sphingobacteriaceae</taxon>
        <taxon>Sphingobacterium</taxon>
    </lineage>
</organism>
<gene>
    <name evidence="1" type="ORF">IPZ78_12015</name>
</gene>
<sequence>MKRLLIIIASAFVLASCQKDEEITPVLQFENIYAIIDNPNDSVQHRTYNIYKEFGVPVYFNDTIGRVHVMDDVQGNPIYNYEKIDLSWSFHSYNKNTYEFDYMTDDKQKMKALDIIETYLKDASPSLRPFSFFVTNSTRMYNQGVLSTTYRNSTFNIGFRTILMTGNWTAKQLADQPGLMKRQMVLSKITNYVEDVALFSSVSKSVWYGGLGWEKIYDPKGLQFVIGWRDMEMLYDDWSGARWYTAEELEIMRNNARTVAGSFGFIKGNHTTKGLETPSNATYDLQDYVIETLKYSPEEFEQIWGKYPLVMKKYGIVRNIIENKLLIKL</sequence>
<name>A0ABS7ZAI8_9SPHI</name>